<feature type="domain" description="PPM-type phosphatase" evidence="2">
    <location>
        <begin position="142"/>
        <end position="398"/>
    </location>
</feature>
<accession>A0ABP8W592</accession>
<dbReference type="EMBL" id="BAABIM010000002">
    <property type="protein sequence ID" value="GAA4681244.1"/>
    <property type="molecule type" value="Genomic_DNA"/>
</dbReference>
<sequence>MTQTPGQDPAHPPASPGAPAAGRACPHCGAALDPAARFCEGCGQAVTAGAAAPGSSAAAQAAIASTATGPTVAGEASPGDDLGHSPISAPTHLTPVAPAPPAGRRPCTACGGQVGPDLYCEQCGTKAPTERDHFREEPAGWVAGVCDRGIAHHRNEDAMALAATPVPGERAVLVVLDGVSSSIDSDVASLAGARAAREVLRQRLPQGMGTPESRAAAVAKAFGDTVVAANEAVVAATAPDSPNPASATFVAAVLEGRRLAFANVGDSRAYWLPDPGQPGEPVQLTVDDSGAQAQIEAGVPREQAETSTHAHAITKWLGRDSPDLTPRVGELELSGSGWVLVCSDGLWNYASEPTAIAEVVVREQEAGATDPAALALALVRFANDCGGRDNITATLARVDAPVA</sequence>
<dbReference type="SUPFAM" id="SSF81606">
    <property type="entry name" value="PP2C-like"/>
    <property type="match status" value="1"/>
</dbReference>
<evidence type="ECO:0000313" key="3">
    <source>
        <dbReference type="EMBL" id="GAA4681244.1"/>
    </source>
</evidence>
<dbReference type="Pfam" id="PF13672">
    <property type="entry name" value="PP2C_2"/>
    <property type="match status" value="1"/>
</dbReference>
<dbReference type="SMART" id="SM00331">
    <property type="entry name" value="PP2C_SIG"/>
    <property type="match status" value="1"/>
</dbReference>
<evidence type="ECO:0000259" key="2">
    <source>
        <dbReference type="PROSITE" id="PS51746"/>
    </source>
</evidence>
<dbReference type="InterPro" id="IPR036457">
    <property type="entry name" value="PPM-type-like_dom_sf"/>
</dbReference>
<keyword evidence="4" id="KW-1185">Reference proteome</keyword>
<name>A0ABP8W592_9ACTN</name>
<comment type="caution">
    <text evidence="3">The sequence shown here is derived from an EMBL/GenBank/DDBJ whole genome shotgun (WGS) entry which is preliminary data.</text>
</comment>
<feature type="region of interest" description="Disordered" evidence="1">
    <location>
        <begin position="70"/>
        <end position="104"/>
    </location>
</feature>
<evidence type="ECO:0000256" key="1">
    <source>
        <dbReference type="SAM" id="MobiDB-lite"/>
    </source>
</evidence>
<dbReference type="Proteomes" id="UP001500621">
    <property type="component" value="Unassembled WGS sequence"/>
</dbReference>
<dbReference type="Gene3D" id="3.60.40.10">
    <property type="entry name" value="PPM-type phosphatase domain"/>
    <property type="match status" value="1"/>
</dbReference>
<dbReference type="CDD" id="cd00143">
    <property type="entry name" value="PP2Cc"/>
    <property type="match status" value="1"/>
</dbReference>
<dbReference type="PROSITE" id="PS51746">
    <property type="entry name" value="PPM_2"/>
    <property type="match status" value="1"/>
</dbReference>
<proteinExistence type="predicted"/>
<dbReference type="InterPro" id="IPR001932">
    <property type="entry name" value="PPM-type_phosphatase-like_dom"/>
</dbReference>
<evidence type="ECO:0000313" key="4">
    <source>
        <dbReference type="Proteomes" id="UP001500621"/>
    </source>
</evidence>
<dbReference type="SMART" id="SM00332">
    <property type="entry name" value="PP2Cc"/>
    <property type="match status" value="1"/>
</dbReference>
<organism evidence="3 4">
    <name type="scientific">Nocardioides nanhaiensis</name>
    <dbReference type="NCBI Taxonomy" id="1476871"/>
    <lineage>
        <taxon>Bacteria</taxon>
        <taxon>Bacillati</taxon>
        <taxon>Actinomycetota</taxon>
        <taxon>Actinomycetes</taxon>
        <taxon>Propionibacteriales</taxon>
        <taxon>Nocardioidaceae</taxon>
        <taxon>Nocardioides</taxon>
    </lineage>
</organism>
<feature type="region of interest" description="Disordered" evidence="1">
    <location>
        <begin position="1"/>
        <end position="23"/>
    </location>
</feature>
<reference evidence="4" key="1">
    <citation type="journal article" date="2019" name="Int. J. Syst. Evol. Microbiol.">
        <title>The Global Catalogue of Microorganisms (GCM) 10K type strain sequencing project: providing services to taxonomists for standard genome sequencing and annotation.</title>
        <authorList>
            <consortium name="The Broad Institute Genomics Platform"/>
            <consortium name="The Broad Institute Genome Sequencing Center for Infectious Disease"/>
            <person name="Wu L."/>
            <person name="Ma J."/>
        </authorList>
    </citation>
    <scope>NUCLEOTIDE SEQUENCE [LARGE SCALE GENOMIC DNA]</scope>
    <source>
        <strain evidence="4">JCM 18127</strain>
    </source>
</reference>
<dbReference type="RefSeq" id="WP_345264926.1">
    <property type="nucleotide sequence ID" value="NZ_BAABIM010000002.1"/>
</dbReference>
<protein>
    <recommendedName>
        <fullName evidence="2">PPM-type phosphatase domain-containing protein</fullName>
    </recommendedName>
</protein>
<gene>
    <name evidence="3" type="ORF">GCM10023226_18030</name>
</gene>